<feature type="region of interest" description="Disordered" evidence="1">
    <location>
        <begin position="444"/>
        <end position="493"/>
    </location>
</feature>
<name>A0ABQ8S6P4_PERAM</name>
<sequence length="493" mass="57773">MENRRFTITELSSHFPQISRSLLHEIVTKHLLFKKVFARWVPKNLTPEHKMQRLGAVVTFLQRYHGDGDEFLDRIVTGDETWISHFTPETKQQSMHWRHSGSPVRTKFKQTLSVRKVMCTVFWDRKGILLIDFLPRGEKVNADRYYETLRKLRRAILNKRRGMLTAGVVLLHDSARSHTARLTAPVLTEFGWELFDHPPYSPDLAPSDFHVFLHLKKFLFSGERFGNDEELKTSVTRWFHSQVAEFYDRGIQKLIPRYDKDDDDDNDDDNDDDGDGIGRCGIEWYAVRWYGVVWNNMIWNGIACEICRSKERIPNLTGEQSDGITVFRIPPMTSLMLHRCRTGAINLQRWWQSPSAAISESDWFLYRAGISRRMTSCTVVSWRADFSKHLRGRPAHIELDQLYSDPIRITFAKWSNLQELKKFIPHIHHSFFDDLKYQERPIIRTAGRGRRRGNSRYTRGRRPTDALHDRNTDVAAERDVTYSDEASDVMDSD</sequence>
<dbReference type="Proteomes" id="UP001148838">
    <property type="component" value="Unassembled WGS sequence"/>
</dbReference>
<feature type="compositionally biased region" description="Basic and acidic residues" evidence="1">
    <location>
        <begin position="462"/>
        <end position="481"/>
    </location>
</feature>
<evidence type="ECO:0000313" key="2">
    <source>
        <dbReference type="EMBL" id="KAJ4429714.1"/>
    </source>
</evidence>
<keyword evidence="3" id="KW-1185">Reference proteome</keyword>
<dbReference type="InterPro" id="IPR036397">
    <property type="entry name" value="RNaseH_sf"/>
</dbReference>
<dbReference type="InterPro" id="IPR052709">
    <property type="entry name" value="Transposase-MT_Hybrid"/>
</dbReference>
<accession>A0ABQ8S6P4</accession>
<feature type="compositionally biased region" description="Basic residues" evidence="1">
    <location>
        <begin position="447"/>
        <end position="461"/>
    </location>
</feature>
<protein>
    <recommendedName>
        <fullName evidence="4">Histone-lysine N-methyltransferase SETMAR</fullName>
    </recommendedName>
</protein>
<dbReference type="Gene3D" id="3.30.420.10">
    <property type="entry name" value="Ribonuclease H-like superfamily/Ribonuclease H"/>
    <property type="match status" value="1"/>
</dbReference>
<organism evidence="2 3">
    <name type="scientific">Periplaneta americana</name>
    <name type="common">American cockroach</name>
    <name type="synonym">Blatta americana</name>
    <dbReference type="NCBI Taxonomy" id="6978"/>
    <lineage>
        <taxon>Eukaryota</taxon>
        <taxon>Metazoa</taxon>
        <taxon>Ecdysozoa</taxon>
        <taxon>Arthropoda</taxon>
        <taxon>Hexapoda</taxon>
        <taxon>Insecta</taxon>
        <taxon>Pterygota</taxon>
        <taxon>Neoptera</taxon>
        <taxon>Polyneoptera</taxon>
        <taxon>Dictyoptera</taxon>
        <taxon>Blattodea</taxon>
        <taxon>Blattoidea</taxon>
        <taxon>Blattidae</taxon>
        <taxon>Blattinae</taxon>
        <taxon>Periplaneta</taxon>
    </lineage>
</organism>
<gene>
    <name evidence="2" type="ORF">ANN_21918</name>
</gene>
<dbReference type="InterPro" id="IPR001888">
    <property type="entry name" value="Transposase_1"/>
</dbReference>
<evidence type="ECO:0000256" key="1">
    <source>
        <dbReference type="SAM" id="MobiDB-lite"/>
    </source>
</evidence>
<evidence type="ECO:0000313" key="3">
    <source>
        <dbReference type="Proteomes" id="UP001148838"/>
    </source>
</evidence>
<evidence type="ECO:0008006" key="4">
    <source>
        <dbReference type="Google" id="ProtNLM"/>
    </source>
</evidence>
<dbReference type="Pfam" id="PF01359">
    <property type="entry name" value="Transposase_1"/>
    <property type="match status" value="1"/>
</dbReference>
<reference evidence="2 3" key="1">
    <citation type="journal article" date="2022" name="Allergy">
        <title>Genome assembly and annotation of Periplaneta americana reveal a comprehensive cockroach allergen profile.</title>
        <authorList>
            <person name="Wang L."/>
            <person name="Xiong Q."/>
            <person name="Saelim N."/>
            <person name="Wang L."/>
            <person name="Nong W."/>
            <person name="Wan A.T."/>
            <person name="Shi M."/>
            <person name="Liu X."/>
            <person name="Cao Q."/>
            <person name="Hui J.H.L."/>
            <person name="Sookrung N."/>
            <person name="Leung T.F."/>
            <person name="Tungtrongchitr A."/>
            <person name="Tsui S.K.W."/>
        </authorList>
    </citation>
    <scope>NUCLEOTIDE SEQUENCE [LARGE SCALE GENOMIC DNA]</scope>
    <source>
        <strain evidence="2">PWHHKU_190912</strain>
    </source>
</reference>
<dbReference type="EMBL" id="JAJSOF020000033">
    <property type="protein sequence ID" value="KAJ4429714.1"/>
    <property type="molecule type" value="Genomic_DNA"/>
</dbReference>
<dbReference type="PANTHER" id="PTHR46060">
    <property type="entry name" value="MARINER MOS1 TRANSPOSASE-LIKE PROTEIN"/>
    <property type="match status" value="1"/>
</dbReference>
<dbReference type="PANTHER" id="PTHR46060:SF1">
    <property type="entry name" value="MARINER MOS1 TRANSPOSASE-LIKE PROTEIN"/>
    <property type="match status" value="1"/>
</dbReference>
<proteinExistence type="predicted"/>
<comment type="caution">
    <text evidence="2">The sequence shown here is derived from an EMBL/GenBank/DDBJ whole genome shotgun (WGS) entry which is preliminary data.</text>
</comment>